<sequence>MNSSLLCLLPSFSRHIALTPTLLCLKFLPEYIQRALR</sequence>
<protein>
    <submittedName>
        <fullName evidence="1">Uncharacterized protein</fullName>
    </submittedName>
</protein>
<dbReference type="AlphaFoldDB" id="A0AAD6QFP7"/>
<evidence type="ECO:0000313" key="2">
    <source>
        <dbReference type="Proteomes" id="UP001164929"/>
    </source>
</evidence>
<gene>
    <name evidence="1" type="ORF">NC653_022147</name>
</gene>
<proteinExistence type="predicted"/>
<accession>A0AAD6QFP7</accession>
<name>A0AAD6QFP7_9ROSI</name>
<reference evidence="1" key="1">
    <citation type="journal article" date="2023" name="Mol. Ecol. Resour.">
        <title>Chromosome-level genome assembly of a triploid poplar Populus alba 'Berolinensis'.</title>
        <authorList>
            <person name="Chen S."/>
            <person name="Yu Y."/>
            <person name="Wang X."/>
            <person name="Wang S."/>
            <person name="Zhang T."/>
            <person name="Zhou Y."/>
            <person name="He R."/>
            <person name="Meng N."/>
            <person name="Wang Y."/>
            <person name="Liu W."/>
            <person name="Liu Z."/>
            <person name="Liu J."/>
            <person name="Guo Q."/>
            <person name="Huang H."/>
            <person name="Sederoff R.R."/>
            <person name="Wang G."/>
            <person name="Qu G."/>
            <person name="Chen S."/>
        </authorList>
    </citation>
    <scope>NUCLEOTIDE SEQUENCE</scope>
    <source>
        <strain evidence="1">SC-2020</strain>
    </source>
</reference>
<dbReference type="Proteomes" id="UP001164929">
    <property type="component" value="Chromosome 8"/>
</dbReference>
<comment type="caution">
    <text evidence="1">The sequence shown here is derived from an EMBL/GenBank/DDBJ whole genome shotgun (WGS) entry which is preliminary data.</text>
</comment>
<dbReference type="EMBL" id="JAQIZT010000008">
    <property type="protein sequence ID" value="KAJ6989483.1"/>
    <property type="molecule type" value="Genomic_DNA"/>
</dbReference>
<organism evidence="1 2">
    <name type="scientific">Populus alba x Populus x berolinensis</name>
    <dbReference type="NCBI Taxonomy" id="444605"/>
    <lineage>
        <taxon>Eukaryota</taxon>
        <taxon>Viridiplantae</taxon>
        <taxon>Streptophyta</taxon>
        <taxon>Embryophyta</taxon>
        <taxon>Tracheophyta</taxon>
        <taxon>Spermatophyta</taxon>
        <taxon>Magnoliopsida</taxon>
        <taxon>eudicotyledons</taxon>
        <taxon>Gunneridae</taxon>
        <taxon>Pentapetalae</taxon>
        <taxon>rosids</taxon>
        <taxon>fabids</taxon>
        <taxon>Malpighiales</taxon>
        <taxon>Salicaceae</taxon>
        <taxon>Saliceae</taxon>
        <taxon>Populus</taxon>
    </lineage>
</organism>
<keyword evidence="2" id="KW-1185">Reference proteome</keyword>
<evidence type="ECO:0000313" key="1">
    <source>
        <dbReference type="EMBL" id="KAJ6989483.1"/>
    </source>
</evidence>